<dbReference type="Gene3D" id="3.40.47.10">
    <property type="match status" value="2"/>
</dbReference>
<dbReference type="AlphaFoldDB" id="A0A0D8XBQ3"/>
<gene>
    <name evidence="5" type="ORF">DICVIV_11968</name>
</gene>
<evidence type="ECO:0000313" key="6">
    <source>
        <dbReference type="Proteomes" id="UP000053766"/>
    </source>
</evidence>
<dbReference type="EMBL" id="KN716717">
    <property type="protein sequence ID" value="KJH42050.1"/>
    <property type="molecule type" value="Genomic_DNA"/>
</dbReference>
<dbReference type="OrthoDB" id="5404651at2759"/>
<organism evidence="5 6">
    <name type="scientific">Dictyocaulus viviparus</name>
    <name type="common">Bovine lungworm</name>
    <dbReference type="NCBI Taxonomy" id="29172"/>
    <lineage>
        <taxon>Eukaryota</taxon>
        <taxon>Metazoa</taxon>
        <taxon>Ecdysozoa</taxon>
        <taxon>Nematoda</taxon>
        <taxon>Chromadorea</taxon>
        <taxon>Rhabditida</taxon>
        <taxon>Rhabditina</taxon>
        <taxon>Rhabditomorpha</taxon>
        <taxon>Strongyloidea</taxon>
        <taxon>Metastrongylidae</taxon>
        <taxon>Dictyocaulus</taxon>
    </lineage>
</organism>
<dbReference type="GO" id="GO:0006635">
    <property type="term" value="P:fatty acid beta-oxidation"/>
    <property type="evidence" value="ECO:0007669"/>
    <property type="project" value="TreeGrafter"/>
</dbReference>
<dbReference type="PANTHER" id="PTHR18919">
    <property type="entry name" value="ACETYL-COA C-ACYLTRANSFERASE"/>
    <property type="match status" value="1"/>
</dbReference>
<name>A0A0D8XBQ3_DICVI</name>
<dbReference type="SUPFAM" id="SSF53901">
    <property type="entry name" value="Thiolase-like"/>
    <property type="match status" value="1"/>
</dbReference>
<evidence type="ECO:0000256" key="1">
    <source>
        <dbReference type="ARBA" id="ARBA00010982"/>
    </source>
</evidence>
<dbReference type="Proteomes" id="UP000053766">
    <property type="component" value="Unassembled WGS sequence"/>
</dbReference>
<dbReference type="STRING" id="29172.A0A0D8XBQ3"/>
<keyword evidence="6" id="KW-1185">Reference proteome</keyword>
<dbReference type="InterPro" id="IPR020615">
    <property type="entry name" value="Thiolase_acyl_enz_int_AS"/>
</dbReference>
<dbReference type="InterPro" id="IPR002155">
    <property type="entry name" value="Thiolase"/>
</dbReference>
<reference evidence="6" key="2">
    <citation type="journal article" date="2016" name="Sci. Rep.">
        <title>Dictyocaulus viviparus genome, variome and transcriptome elucidate lungworm biology and support future intervention.</title>
        <authorList>
            <person name="McNulty S.N."/>
            <person name="Strube C."/>
            <person name="Rosa B.A."/>
            <person name="Martin J.C."/>
            <person name="Tyagi R."/>
            <person name="Choi Y.J."/>
            <person name="Wang Q."/>
            <person name="Hallsworth Pepin K."/>
            <person name="Zhang X."/>
            <person name="Ozersky P."/>
            <person name="Wilson R.K."/>
            <person name="Sternberg P.W."/>
            <person name="Gasser R.B."/>
            <person name="Mitreva M."/>
        </authorList>
    </citation>
    <scope>NUCLEOTIDE SEQUENCE [LARGE SCALE GENOMIC DNA]</scope>
    <source>
        <strain evidence="6">HannoverDv2000</strain>
    </source>
</reference>
<dbReference type="GO" id="GO:0003985">
    <property type="term" value="F:acetyl-CoA C-acetyltransferase activity"/>
    <property type="evidence" value="ECO:0007669"/>
    <property type="project" value="TreeGrafter"/>
</dbReference>
<evidence type="ECO:0000256" key="3">
    <source>
        <dbReference type="ARBA" id="ARBA00023315"/>
    </source>
</evidence>
<dbReference type="InterPro" id="IPR020616">
    <property type="entry name" value="Thiolase_N"/>
</dbReference>
<keyword evidence="3" id="KW-0012">Acyltransferase</keyword>
<proteinExistence type="inferred from homology"/>
<reference evidence="5 6" key="1">
    <citation type="submission" date="2013-11" db="EMBL/GenBank/DDBJ databases">
        <title>Draft genome of the bovine lungworm Dictyocaulus viviparus.</title>
        <authorList>
            <person name="Mitreva M."/>
        </authorList>
    </citation>
    <scope>NUCLEOTIDE SEQUENCE [LARGE SCALE GENOMIC DNA]</scope>
    <source>
        <strain evidence="5 6">HannoverDv2000</strain>
    </source>
</reference>
<dbReference type="GO" id="GO:0005739">
    <property type="term" value="C:mitochondrion"/>
    <property type="evidence" value="ECO:0007669"/>
    <property type="project" value="TreeGrafter"/>
</dbReference>
<evidence type="ECO:0000259" key="4">
    <source>
        <dbReference type="Pfam" id="PF00108"/>
    </source>
</evidence>
<protein>
    <submittedName>
        <fullName evidence="5">Thiolase protein</fullName>
    </submittedName>
</protein>
<comment type="similarity">
    <text evidence="1">Belongs to the thiolase-like superfamily. Thiolase family.</text>
</comment>
<evidence type="ECO:0000313" key="5">
    <source>
        <dbReference type="EMBL" id="KJH42050.1"/>
    </source>
</evidence>
<keyword evidence="2" id="KW-0808">Transferase</keyword>
<sequence length="232" mass="25090">MCHVLLTPQQFSEVFIVGAKRIAFGTFGGKLKNHSATDLGVVVTTAALQHAGAKAEFVDHIVFGNVVASSKDGIYLTRHIGLKSGIPQNVGALTVNRLCGSGFQSVINAAHLIKLGESHVVVAGGCENMTDIPFVVRNVRFGTALGTKYEFEDMLWESLSDPYAKLSMGQTAEKLGAHYKVSRTDADAFALRSQQLWDKAQKAGYFNAEIVPINVKGKKGEEIFRVSSVYVN</sequence>
<accession>A0A0D8XBQ3</accession>
<dbReference type="PROSITE" id="PS00098">
    <property type="entry name" value="THIOLASE_1"/>
    <property type="match status" value="1"/>
</dbReference>
<dbReference type="InterPro" id="IPR016039">
    <property type="entry name" value="Thiolase-like"/>
</dbReference>
<feature type="domain" description="Thiolase N-terminal" evidence="4">
    <location>
        <begin position="14"/>
        <end position="225"/>
    </location>
</feature>
<evidence type="ECO:0000256" key="2">
    <source>
        <dbReference type="ARBA" id="ARBA00022679"/>
    </source>
</evidence>
<dbReference type="PANTHER" id="PTHR18919:SF107">
    <property type="entry name" value="ACETYL-COA ACETYLTRANSFERASE, CYTOSOLIC"/>
    <property type="match status" value="1"/>
</dbReference>
<dbReference type="CDD" id="cd00751">
    <property type="entry name" value="thiolase"/>
    <property type="match status" value="1"/>
</dbReference>
<dbReference type="Pfam" id="PF00108">
    <property type="entry name" value="Thiolase_N"/>
    <property type="match status" value="1"/>
</dbReference>